<dbReference type="OrthoDB" id="10638005at2759"/>
<organism evidence="2 3">
    <name type="scientific">Symbiodinium microadriaticum</name>
    <name type="common">Dinoflagellate</name>
    <name type="synonym">Zooxanthella microadriatica</name>
    <dbReference type="NCBI Taxonomy" id="2951"/>
    <lineage>
        <taxon>Eukaryota</taxon>
        <taxon>Sar</taxon>
        <taxon>Alveolata</taxon>
        <taxon>Dinophyceae</taxon>
        <taxon>Suessiales</taxon>
        <taxon>Symbiodiniaceae</taxon>
        <taxon>Symbiodinium</taxon>
    </lineage>
</organism>
<accession>A0A1Q9ENJ0</accession>
<dbReference type="Proteomes" id="UP000186817">
    <property type="component" value="Unassembled WGS sequence"/>
</dbReference>
<evidence type="ECO:0000313" key="3">
    <source>
        <dbReference type="Proteomes" id="UP000186817"/>
    </source>
</evidence>
<protein>
    <submittedName>
        <fullName evidence="2">Uncharacterized protein</fullName>
    </submittedName>
</protein>
<feature type="compositionally biased region" description="Basic and acidic residues" evidence="1">
    <location>
        <begin position="17"/>
        <end position="41"/>
    </location>
</feature>
<sequence>MPEAVAGSKKTRSNRCRPVEELRRFPNLDNQKPEEKNDKNDPQVSQENEGVIECCLTCPTYKESTQLPKSSFYVQQFRAKAHLASQGRTQSSTPEASPGPRNSDIAAENSGGLGRFFLVLTTNEGVPTLRPSTFLAYHSQGKINLASRHCHPRLSGAVEHEGGIGGLQLQMRAAEISLPHAVPTDVEVDSTPTLPPTLASVEVEVPAELVTEMEARH</sequence>
<evidence type="ECO:0000313" key="2">
    <source>
        <dbReference type="EMBL" id="OLQ08994.1"/>
    </source>
</evidence>
<feature type="compositionally biased region" description="Polar residues" evidence="1">
    <location>
        <begin position="86"/>
        <end position="95"/>
    </location>
</feature>
<dbReference type="EMBL" id="LSRX01000106">
    <property type="protein sequence ID" value="OLQ08994.1"/>
    <property type="molecule type" value="Genomic_DNA"/>
</dbReference>
<keyword evidence="3" id="KW-1185">Reference proteome</keyword>
<feature type="region of interest" description="Disordered" evidence="1">
    <location>
        <begin position="83"/>
        <end position="107"/>
    </location>
</feature>
<comment type="caution">
    <text evidence="2">The sequence shown here is derived from an EMBL/GenBank/DDBJ whole genome shotgun (WGS) entry which is preliminary data.</text>
</comment>
<reference evidence="2 3" key="1">
    <citation type="submission" date="2016-02" db="EMBL/GenBank/DDBJ databases">
        <title>Genome analysis of coral dinoflagellate symbionts highlights evolutionary adaptations to a symbiotic lifestyle.</title>
        <authorList>
            <person name="Aranda M."/>
            <person name="Li Y."/>
            <person name="Liew Y.J."/>
            <person name="Baumgarten S."/>
            <person name="Simakov O."/>
            <person name="Wilson M."/>
            <person name="Piel J."/>
            <person name="Ashoor H."/>
            <person name="Bougouffa S."/>
            <person name="Bajic V.B."/>
            <person name="Ryu T."/>
            <person name="Ravasi T."/>
            <person name="Bayer T."/>
            <person name="Micklem G."/>
            <person name="Kim H."/>
            <person name="Bhak J."/>
            <person name="Lajeunesse T.C."/>
            <person name="Voolstra C.R."/>
        </authorList>
    </citation>
    <scope>NUCLEOTIDE SEQUENCE [LARGE SCALE GENOMIC DNA]</scope>
    <source>
        <strain evidence="2 3">CCMP2467</strain>
    </source>
</reference>
<feature type="region of interest" description="Disordered" evidence="1">
    <location>
        <begin position="1"/>
        <end position="46"/>
    </location>
</feature>
<dbReference type="AlphaFoldDB" id="A0A1Q9ENJ0"/>
<evidence type="ECO:0000256" key="1">
    <source>
        <dbReference type="SAM" id="MobiDB-lite"/>
    </source>
</evidence>
<gene>
    <name evidence="2" type="ORF">AK812_SmicGene7465</name>
</gene>
<name>A0A1Q9ENJ0_SYMMI</name>
<proteinExistence type="predicted"/>